<organism evidence="1 2">
    <name type="scientific">Gossypium stocksii</name>
    <dbReference type="NCBI Taxonomy" id="47602"/>
    <lineage>
        <taxon>Eukaryota</taxon>
        <taxon>Viridiplantae</taxon>
        <taxon>Streptophyta</taxon>
        <taxon>Embryophyta</taxon>
        <taxon>Tracheophyta</taxon>
        <taxon>Spermatophyta</taxon>
        <taxon>Magnoliopsida</taxon>
        <taxon>eudicotyledons</taxon>
        <taxon>Gunneridae</taxon>
        <taxon>Pentapetalae</taxon>
        <taxon>rosids</taxon>
        <taxon>malvids</taxon>
        <taxon>Malvales</taxon>
        <taxon>Malvaceae</taxon>
        <taxon>Malvoideae</taxon>
        <taxon>Gossypium</taxon>
    </lineage>
</organism>
<dbReference type="EMBL" id="JAIQCV010000013">
    <property type="protein sequence ID" value="KAH1031689.1"/>
    <property type="molecule type" value="Genomic_DNA"/>
</dbReference>
<dbReference type="AlphaFoldDB" id="A0A9D3U858"/>
<accession>A0A9D3U858</accession>
<comment type="caution">
    <text evidence="1">The sequence shown here is derived from an EMBL/GenBank/DDBJ whole genome shotgun (WGS) entry which is preliminary data.</text>
</comment>
<keyword evidence="2" id="KW-1185">Reference proteome</keyword>
<proteinExistence type="predicted"/>
<evidence type="ECO:0000313" key="1">
    <source>
        <dbReference type="EMBL" id="KAH1031689.1"/>
    </source>
</evidence>
<dbReference type="Proteomes" id="UP000828251">
    <property type="component" value="Unassembled WGS sequence"/>
</dbReference>
<sequence>MISNKRAIMKQIFMRFLGEELLRHPPPSSAFTFSTPTSALATLSTSTNVFKQQVLSSLEKFHKQFSLFEKKKSRLATNLGRA</sequence>
<name>A0A9D3U858_9ROSI</name>
<protein>
    <submittedName>
        <fullName evidence="1">Uncharacterized protein</fullName>
    </submittedName>
</protein>
<gene>
    <name evidence="1" type="ORF">J1N35_043863</name>
</gene>
<evidence type="ECO:0000313" key="2">
    <source>
        <dbReference type="Proteomes" id="UP000828251"/>
    </source>
</evidence>
<reference evidence="1 2" key="1">
    <citation type="journal article" date="2021" name="Plant Biotechnol. J.">
        <title>Multi-omics assisted identification of the key and species-specific regulatory components of drought-tolerant mechanisms in Gossypium stocksii.</title>
        <authorList>
            <person name="Yu D."/>
            <person name="Ke L."/>
            <person name="Zhang D."/>
            <person name="Wu Y."/>
            <person name="Sun Y."/>
            <person name="Mei J."/>
            <person name="Sun J."/>
            <person name="Sun Y."/>
        </authorList>
    </citation>
    <scope>NUCLEOTIDE SEQUENCE [LARGE SCALE GENOMIC DNA]</scope>
    <source>
        <strain evidence="2">cv. E1</strain>
        <tissue evidence="1">Leaf</tissue>
    </source>
</reference>